<reference evidence="1" key="1">
    <citation type="submission" date="2019-08" db="EMBL/GenBank/DDBJ databases">
        <authorList>
            <person name="Kucharzyk K."/>
            <person name="Murdoch R.W."/>
            <person name="Higgins S."/>
            <person name="Loffler F."/>
        </authorList>
    </citation>
    <scope>NUCLEOTIDE SEQUENCE</scope>
</reference>
<accession>A0A645GGA9</accession>
<protein>
    <submittedName>
        <fullName evidence="1">Uncharacterized protein</fullName>
    </submittedName>
</protein>
<dbReference type="EMBL" id="VSSQ01074241">
    <property type="protein sequence ID" value="MPN25170.1"/>
    <property type="molecule type" value="Genomic_DNA"/>
</dbReference>
<comment type="caution">
    <text evidence="1">The sequence shown here is derived from an EMBL/GenBank/DDBJ whole genome shotgun (WGS) entry which is preliminary data.</text>
</comment>
<dbReference type="AlphaFoldDB" id="A0A645GGA9"/>
<sequence>MGLAVIVDGVKVQRTHENVDAALHAHFCSLHAFRFGICHYLQKSAFTALLHIRVK</sequence>
<evidence type="ECO:0000313" key="1">
    <source>
        <dbReference type="EMBL" id="MPN25170.1"/>
    </source>
</evidence>
<proteinExistence type="predicted"/>
<gene>
    <name evidence="1" type="ORF">SDC9_172577</name>
</gene>
<organism evidence="1">
    <name type="scientific">bioreactor metagenome</name>
    <dbReference type="NCBI Taxonomy" id="1076179"/>
    <lineage>
        <taxon>unclassified sequences</taxon>
        <taxon>metagenomes</taxon>
        <taxon>ecological metagenomes</taxon>
    </lineage>
</organism>
<name>A0A645GGA9_9ZZZZ</name>